<dbReference type="RefSeq" id="XP_028859073.1">
    <property type="nucleotide sequence ID" value="XM_029004500.1"/>
</dbReference>
<dbReference type="VEuPathDB" id="PlasmoDB:PmUG01_00055000"/>
<reference evidence="2 3" key="1">
    <citation type="submission" date="2016-06" db="EMBL/GenBank/DDBJ databases">
        <authorList>
            <consortium name="Pathogen Informatics"/>
        </authorList>
    </citation>
    <scope>NUCLEOTIDE SEQUENCE [LARGE SCALE GENOMIC DNA]</scope>
</reference>
<evidence type="ECO:0000313" key="2">
    <source>
        <dbReference type="EMBL" id="SBT85728.1"/>
    </source>
</evidence>
<dbReference type="Pfam" id="PF12420">
    <property type="entry name" value="DUF3671"/>
    <property type="match status" value="1"/>
</dbReference>
<dbReference type="KEGG" id="pmal:PMUG01_00055000"/>
<dbReference type="Proteomes" id="UP000219813">
    <property type="component" value="Unassembled WGS sequence"/>
</dbReference>
<feature type="transmembrane region" description="Helical" evidence="1">
    <location>
        <begin position="6"/>
        <end position="26"/>
    </location>
</feature>
<feature type="transmembrane region" description="Helical" evidence="1">
    <location>
        <begin position="160"/>
        <end position="184"/>
    </location>
</feature>
<name>A0A1D3JHD5_PLAMA</name>
<keyword evidence="1" id="KW-0812">Transmembrane</keyword>
<evidence type="ECO:0000313" key="3">
    <source>
        <dbReference type="Proteomes" id="UP000219813"/>
    </source>
</evidence>
<keyword evidence="3" id="KW-1185">Reference proteome</keyword>
<dbReference type="InterPro" id="IPR022139">
    <property type="entry name" value="Fam-L/Fam-M-like_plasmodium"/>
</dbReference>
<keyword evidence="1" id="KW-0472">Membrane</keyword>
<dbReference type="GeneID" id="39866013"/>
<dbReference type="AlphaFoldDB" id="A0A1D3JHD5"/>
<accession>A0A1D3JHD5</accession>
<sequence>MGEKNNFGFYIKVFTVFLLIWIFNFYNDKVCIYYKFLNEKNHIDIDLNTRTYRLLAKRNQGKYSSIVCIKEDIPNIVEYEKKIISNCKKVSRGKSKIINECSLNNTEVCKQARTSNYFVPNQEKSYLKKKNLDKIYYKNKVRDTTKSDFKFLRNDLKLKVGMICIFSIFIVLTGILLFVLKSVLSMEKSQFKLCLKYFLNPSTWGFLILALIVLSTMIYLSRKIVMYIKSIYTKIEINNTSYPPLSNVVFL</sequence>
<proteinExistence type="predicted"/>
<dbReference type="EMBL" id="FLRL01000020">
    <property type="protein sequence ID" value="SBT85728.1"/>
    <property type="molecule type" value="Genomic_DNA"/>
</dbReference>
<organism evidence="2 3">
    <name type="scientific">Plasmodium malariae</name>
    <dbReference type="NCBI Taxonomy" id="5858"/>
    <lineage>
        <taxon>Eukaryota</taxon>
        <taxon>Sar</taxon>
        <taxon>Alveolata</taxon>
        <taxon>Apicomplexa</taxon>
        <taxon>Aconoidasida</taxon>
        <taxon>Haemosporida</taxon>
        <taxon>Plasmodiidae</taxon>
        <taxon>Plasmodium</taxon>
        <taxon>Plasmodium (Plasmodium)</taxon>
    </lineage>
</organism>
<feature type="transmembrane region" description="Helical" evidence="1">
    <location>
        <begin position="204"/>
        <end position="221"/>
    </location>
</feature>
<keyword evidence="1" id="KW-1133">Transmembrane helix</keyword>
<protein>
    <recommendedName>
        <fullName evidence="4">Fam-m protein</fullName>
    </recommendedName>
</protein>
<gene>
    <name evidence="2" type="primary">PmUG01_00055000</name>
    <name evidence="2" type="ORF">PMUG01_00055000</name>
</gene>
<evidence type="ECO:0008006" key="4">
    <source>
        <dbReference type="Google" id="ProtNLM"/>
    </source>
</evidence>
<evidence type="ECO:0000256" key="1">
    <source>
        <dbReference type="SAM" id="Phobius"/>
    </source>
</evidence>